<accession>A2C4A6</accession>
<dbReference type="Gene3D" id="3.30.1060.10">
    <property type="entry name" value="Peptide methionine sulphoxide reductase MsrA"/>
    <property type="match status" value="1"/>
</dbReference>
<feature type="active site" evidence="5">
    <location>
        <position position="41"/>
    </location>
</feature>
<proteinExistence type="inferred from homology"/>
<reference evidence="8" key="1">
    <citation type="journal article" date="2007" name="PLoS Genet.">
        <title>Patterns and implications of gene gain and loss in the evolution of Prochlorococcus.</title>
        <authorList>
            <person name="Kettler G.C."/>
            <person name="Martiny A.C."/>
            <person name="Huang K."/>
            <person name="Zucker J."/>
            <person name="Coleman M.L."/>
            <person name="Rodrigue S."/>
            <person name="Chen F."/>
            <person name="Lapidus A."/>
            <person name="Ferriera S."/>
            <person name="Johnson J."/>
            <person name="Steglich C."/>
            <person name="Church G.M."/>
            <person name="Richardson P."/>
            <person name="Chisholm S.W."/>
        </authorList>
    </citation>
    <scope>NUCLEOTIDE SEQUENCE [LARGE SCALE GENOMIC DNA]</scope>
    <source>
        <strain evidence="8">NATL1A</strain>
    </source>
</reference>
<dbReference type="GO" id="GO:0008113">
    <property type="term" value="F:peptide-methionine (S)-S-oxide reductase activity"/>
    <property type="evidence" value="ECO:0007669"/>
    <property type="project" value="UniProtKB-UniRule"/>
</dbReference>
<dbReference type="HOGENOM" id="CLU_031040_10_1_3"/>
<dbReference type="AlphaFoldDB" id="A2C4A6"/>
<dbReference type="Pfam" id="PF01625">
    <property type="entry name" value="PMSR"/>
    <property type="match status" value="1"/>
</dbReference>
<dbReference type="Proteomes" id="UP000002592">
    <property type="component" value="Chromosome"/>
</dbReference>
<evidence type="ECO:0000313" key="8">
    <source>
        <dbReference type="Proteomes" id="UP000002592"/>
    </source>
</evidence>
<dbReference type="HAMAP" id="MF_01401">
    <property type="entry name" value="MsrA"/>
    <property type="match status" value="1"/>
</dbReference>
<evidence type="ECO:0000256" key="5">
    <source>
        <dbReference type="HAMAP-Rule" id="MF_01401"/>
    </source>
</evidence>
<comment type="catalytic activity">
    <reaction evidence="4 5">
        <text>[thioredoxin]-disulfide + L-methionine + H2O = L-methionine (S)-S-oxide + [thioredoxin]-dithiol</text>
        <dbReference type="Rhea" id="RHEA:19993"/>
        <dbReference type="Rhea" id="RHEA-COMP:10698"/>
        <dbReference type="Rhea" id="RHEA-COMP:10700"/>
        <dbReference type="ChEBI" id="CHEBI:15377"/>
        <dbReference type="ChEBI" id="CHEBI:29950"/>
        <dbReference type="ChEBI" id="CHEBI:50058"/>
        <dbReference type="ChEBI" id="CHEBI:57844"/>
        <dbReference type="ChEBI" id="CHEBI:58772"/>
        <dbReference type="EC" id="1.8.4.11"/>
    </reaction>
</comment>
<keyword evidence="2 5" id="KW-0560">Oxidoreductase</keyword>
<evidence type="ECO:0000313" key="7">
    <source>
        <dbReference type="EMBL" id="ABM76316.1"/>
    </source>
</evidence>
<dbReference type="GO" id="GO:0033744">
    <property type="term" value="F:L-methionine:thioredoxin-disulfide S-oxidoreductase activity"/>
    <property type="evidence" value="ECO:0007669"/>
    <property type="project" value="RHEA"/>
</dbReference>
<gene>
    <name evidence="5" type="primary">msrA</name>
    <name evidence="7" type="ordered locus">NATL1_17601</name>
</gene>
<feature type="domain" description="Peptide methionine sulphoxide reductase MsrA" evidence="6">
    <location>
        <begin position="34"/>
        <end position="182"/>
    </location>
</feature>
<dbReference type="eggNOG" id="COG0225">
    <property type="taxonomic scope" value="Bacteria"/>
</dbReference>
<evidence type="ECO:0000256" key="2">
    <source>
        <dbReference type="ARBA" id="ARBA00023002"/>
    </source>
</evidence>
<dbReference type="InterPro" id="IPR002569">
    <property type="entry name" value="Met_Sox_Rdtase_MsrA_dom"/>
</dbReference>
<dbReference type="RefSeq" id="WP_011824312.1">
    <property type="nucleotide sequence ID" value="NC_008819.1"/>
</dbReference>
<dbReference type="SUPFAM" id="SSF55068">
    <property type="entry name" value="Peptide methionine sulfoxide reductase"/>
    <property type="match status" value="1"/>
</dbReference>
<name>A2C4A6_PROM1</name>
<comment type="function">
    <text evidence="5">Has an important function as a repair enzyme for proteins that have been inactivated by oxidation. Catalyzes the reversible oxidation-reduction of methionine sulfoxide in proteins to methionine.</text>
</comment>
<evidence type="ECO:0000259" key="6">
    <source>
        <dbReference type="Pfam" id="PF01625"/>
    </source>
</evidence>
<comment type="catalytic activity">
    <reaction evidence="3 5">
        <text>L-methionyl-[protein] + [thioredoxin]-disulfide + H2O = L-methionyl-(S)-S-oxide-[protein] + [thioredoxin]-dithiol</text>
        <dbReference type="Rhea" id="RHEA:14217"/>
        <dbReference type="Rhea" id="RHEA-COMP:10698"/>
        <dbReference type="Rhea" id="RHEA-COMP:10700"/>
        <dbReference type="Rhea" id="RHEA-COMP:12313"/>
        <dbReference type="Rhea" id="RHEA-COMP:12315"/>
        <dbReference type="ChEBI" id="CHEBI:15377"/>
        <dbReference type="ChEBI" id="CHEBI:16044"/>
        <dbReference type="ChEBI" id="CHEBI:29950"/>
        <dbReference type="ChEBI" id="CHEBI:44120"/>
        <dbReference type="ChEBI" id="CHEBI:50058"/>
        <dbReference type="EC" id="1.8.4.11"/>
    </reaction>
</comment>
<dbReference type="PANTHER" id="PTHR43774">
    <property type="entry name" value="PEPTIDE METHIONINE SULFOXIDE REDUCTASE"/>
    <property type="match status" value="1"/>
</dbReference>
<dbReference type="KEGG" id="pme:NATL1_17601"/>
<dbReference type="InterPro" id="IPR036509">
    <property type="entry name" value="Met_Sox_Rdtase_MsrA_sf"/>
</dbReference>
<dbReference type="EMBL" id="CP000553">
    <property type="protein sequence ID" value="ABM76316.1"/>
    <property type="molecule type" value="Genomic_DNA"/>
</dbReference>
<dbReference type="PANTHER" id="PTHR43774:SF1">
    <property type="entry name" value="PEPTIDE METHIONINE SULFOXIDE REDUCTASE MSRA 2"/>
    <property type="match status" value="1"/>
</dbReference>
<evidence type="ECO:0000256" key="4">
    <source>
        <dbReference type="ARBA" id="ARBA00048782"/>
    </source>
</evidence>
<organism evidence="7 8">
    <name type="scientific">Prochlorococcus marinus (strain NATL1A)</name>
    <dbReference type="NCBI Taxonomy" id="167555"/>
    <lineage>
        <taxon>Bacteria</taxon>
        <taxon>Bacillati</taxon>
        <taxon>Cyanobacteriota</taxon>
        <taxon>Cyanophyceae</taxon>
        <taxon>Synechococcales</taxon>
        <taxon>Prochlorococcaceae</taxon>
        <taxon>Prochlorococcus</taxon>
    </lineage>
</organism>
<sequence>MIAMNKIFRRLIVFSILLQLLIACPLKAFAESEEAIFAGGCFWCLEHDLEKLDGVVSAESGYSGGDLINPTYQDHSGHQEVVKVIFDSDIISYKDLLKQYWVNIDPFDNNGQFCDRGDSYKPVIFTSNQEQKRDAKESQETISVGLNIPLEQLKVDIVESKVFWLAENYHQDFAVKNPLKYNFYRTSCGRDNRLKKVWGEYKY</sequence>
<evidence type="ECO:0000256" key="3">
    <source>
        <dbReference type="ARBA" id="ARBA00047806"/>
    </source>
</evidence>
<dbReference type="PROSITE" id="PS51257">
    <property type="entry name" value="PROKAR_LIPOPROTEIN"/>
    <property type="match status" value="1"/>
</dbReference>
<evidence type="ECO:0000256" key="1">
    <source>
        <dbReference type="ARBA" id="ARBA00005591"/>
    </source>
</evidence>
<dbReference type="EC" id="1.8.4.11" evidence="5"/>
<protein>
    <recommendedName>
        <fullName evidence="5">Peptide methionine sulfoxide reductase MsrA</fullName>
        <shortName evidence="5">Protein-methionine-S-oxide reductase</shortName>
        <ecNumber evidence="5">1.8.4.11</ecNumber>
    </recommendedName>
    <alternativeName>
        <fullName evidence="5">Peptide-methionine (S)-S-oxide reductase</fullName>
        <shortName evidence="5">Peptide Met(O) reductase</shortName>
    </alternativeName>
</protein>
<dbReference type="NCBIfam" id="TIGR00401">
    <property type="entry name" value="msrA"/>
    <property type="match status" value="1"/>
</dbReference>
<comment type="similarity">
    <text evidence="1 5">Belongs to the MsrA Met sulfoxide reductase family.</text>
</comment>